<reference evidence="2 3" key="1">
    <citation type="submission" date="2024-10" db="EMBL/GenBank/DDBJ databases">
        <title>Updated reference genomes for cyclostephanoid diatoms.</title>
        <authorList>
            <person name="Roberts W.R."/>
            <person name="Alverson A.J."/>
        </authorList>
    </citation>
    <scope>NUCLEOTIDE SEQUENCE [LARGE SCALE GENOMIC DNA]</scope>
    <source>
        <strain evidence="2 3">AJA232-27</strain>
    </source>
</reference>
<name>A0ABD3MZA1_9STRA</name>
<evidence type="ECO:0000256" key="1">
    <source>
        <dbReference type="SAM" id="MobiDB-lite"/>
    </source>
</evidence>
<feature type="compositionally biased region" description="Polar residues" evidence="1">
    <location>
        <begin position="289"/>
        <end position="306"/>
    </location>
</feature>
<dbReference type="AlphaFoldDB" id="A0ABD3MZA1"/>
<proteinExistence type="predicted"/>
<evidence type="ECO:0000313" key="2">
    <source>
        <dbReference type="EMBL" id="KAL3769168.1"/>
    </source>
</evidence>
<accession>A0ABD3MZA1</accession>
<feature type="region of interest" description="Disordered" evidence="1">
    <location>
        <begin position="479"/>
        <end position="501"/>
    </location>
</feature>
<gene>
    <name evidence="2" type="ORF">ACHAWU_001236</name>
</gene>
<feature type="compositionally biased region" description="Basic and acidic residues" evidence="1">
    <location>
        <begin position="274"/>
        <end position="284"/>
    </location>
</feature>
<protein>
    <submittedName>
        <fullName evidence="2">Uncharacterized protein</fullName>
    </submittedName>
</protein>
<feature type="region of interest" description="Disordered" evidence="1">
    <location>
        <begin position="520"/>
        <end position="548"/>
    </location>
</feature>
<dbReference type="EMBL" id="JALLBG020000057">
    <property type="protein sequence ID" value="KAL3769168.1"/>
    <property type="molecule type" value="Genomic_DNA"/>
</dbReference>
<feature type="region of interest" description="Disordered" evidence="1">
    <location>
        <begin position="206"/>
        <end position="379"/>
    </location>
</feature>
<feature type="compositionally biased region" description="Basic residues" evidence="1">
    <location>
        <begin position="207"/>
        <end position="219"/>
    </location>
</feature>
<sequence>MQRINSEWDAALRWIAGWDQQLHLHSPSPWSDSNDDDYDGASNNLGQFAMNDGASLRHGGGGSNEMTQEGFNNFVDDLAKLLESCISQCVDDVDFEARLRKDSDEVSEVSISSFIGDMVSRSFVGWLVENTSLRLVFGKLDSMSLESRFVLTKSVQFAASSVVIYTLLSLWSLVSPAVLYWYSSLGYKESPEWLLEHEKDIQLVKSARSRQKKKAKRRQLTTTRTGGRSKPVSSQNQVKKDSLAHDDQRPNRSASTNESIHESEKARSLLPSIPREEGHNESDSGHLAPSSTDSVPGSPCSTTSGGVPSMISCPSTSVSSFPSIKPSSSLFEENDPYEEPLHAPSPPPLCLNPTHCTQAPPMQHQKALPVPTQEQRNEAARQLREFQNAQIQRLLLQRKLSQAWSDQRPNESSTAIRGGSLHSAQKSVSTVSISGQNKVLKPPPGLLHPSETQPPCTNQDDKIFLTDNELFLTKLLDDEEDDMADPPPRQNQIRLSPESGLDPTAVEFVSVTAVRSAITSPYPNTEKQEGDAWQSGPGDLSLNSNSPTRMMKGVYGGSVW</sequence>
<feature type="compositionally biased region" description="Low complexity" evidence="1">
    <location>
        <begin position="312"/>
        <end position="329"/>
    </location>
</feature>
<dbReference type="Proteomes" id="UP001530293">
    <property type="component" value="Unassembled WGS sequence"/>
</dbReference>
<feature type="compositionally biased region" description="Polar residues" evidence="1">
    <location>
        <begin position="422"/>
        <end position="437"/>
    </location>
</feature>
<organism evidence="2 3">
    <name type="scientific">Discostella pseudostelligera</name>
    <dbReference type="NCBI Taxonomy" id="259834"/>
    <lineage>
        <taxon>Eukaryota</taxon>
        <taxon>Sar</taxon>
        <taxon>Stramenopiles</taxon>
        <taxon>Ochrophyta</taxon>
        <taxon>Bacillariophyta</taxon>
        <taxon>Coscinodiscophyceae</taxon>
        <taxon>Thalassiosirophycidae</taxon>
        <taxon>Stephanodiscales</taxon>
        <taxon>Stephanodiscaceae</taxon>
        <taxon>Discostella</taxon>
    </lineage>
</organism>
<feature type="compositionally biased region" description="Basic and acidic residues" evidence="1">
    <location>
        <begin position="238"/>
        <end position="250"/>
    </location>
</feature>
<comment type="caution">
    <text evidence="2">The sequence shown here is derived from an EMBL/GenBank/DDBJ whole genome shotgun (WGS) entry which is preliminary data.</text>
</comment>
<feature type="region of interest" description="Disordered" evidence="1">
    <location>
        <begin position="402"/>
        <end position="458"/>
    </location>
</feature>
<keyword evidence="3" id="KW-1185">Reference proteome</keyword>
<feature type="compositionally biased region" description="Polar residues" evidence="1">
    <location>
        <begin position="402"/>
        <end position="415"/>
    </location>
</feature>
<evidence type="ECO:0000313" key="3">
    <source>
        <dbReference type="Proteomes" id="UP001530293"/>
    </source>
</evidence>